<evidence type="ECO:0000256" key="2">
    <source>
        <dbReference type="ARBA" id="ARBA00021310"/>
    </source>
</evidence>
<name>A0A8A7KET7_9FIRM</name>
<dbReference type="InterPro" id="IPR037278">
    <property type="entry name" value="ARFGAP/RecO"/>
</dbReference>
<protein>
    <recommendedName>
        <fullName evidence="2 7">DNA repair protein RecO</fullName>
    </recommendedName>
    <alternativeName>
        <fullName evidence="6 7">Recombination protein O</fullName>
    </alternativeName>
</protein>
<dbReference type="Proteomes" id="UP000665020">
    <property type="component" value="Chromosome"/>
</dbReference>
<dbReference type="GO" id="GO:0006310">
    <property type="term" value="P:DNA recombination"/>
    <property type="evidence" value="ECO:0007669"/>
    <property type="project" value="UniProtKB-UniRule"/>
</dbReference>
<reference evidence="9" key="1">
    <citation type="submission" date="2019-12" db="EMBL/GenBank/DDBJ databases">
        <authorList>
            <person name="zhang j."/>
            <person name="sun C.M."/>
        </authorList>
    </citation>
    <scope>NUCLEOTIDE SEQUENCE</scope>
    <source>
        <strain evidence="9">NS-1</strain>
    </source>
</reference>
<keyword evidence="5 7" id="KW-0234">DNA repair</keyword>
<dbReference type="RefSeq" id="WP_230869583.1">
    <property type="nucleotide sequence ID" value="NZ_CP046640.1"/>
</dbReference>
<dbReference type="Pfam" id="PF02565">
    <property type="entry name" value="RecO_C"/>
    <property type="match status" value="1"/>
</dbReference>
<evidence type="ECO:0000256" key="5">
    <source>
        <dbReference type="ARBA" id="ARBA00023204"/>
    </source>
</evidence>
<dbReference type="PANTHER" id="PTHR33991:SF1">
    <property type="entry name" value="DNA REPAIR PROTEIN RECO"/>
    <property type="match status" value="1"/>
</dbReference>
<sequence>MAVFKTEAIVLKQYDLGEADKIITFYTKDNGKVRAVARGVRKGKNSGLLLPFSYNYLTVYQGKSLDRINQIKNLFSFSPLREDITKMAYASFMAELVEKVGMPADPDEALFSLLLTTYHQLLKAAEKEIKYINITFKARILGLLGLKPELDSCVSCKEKIPVGVRNTLILKQGGLVCENCYCQEEGKGYQLSGEALQVFKRFFKTGFELSKLKISGKAFNELDSFIDDYMVYHLDIHLKSVGFLNMIKNLG</sequence>
<comment type="function">
    <text evidence="7">Involved in DNA repair and RecF pathway recombination.</text>
</comment>
<dbReference type="KEGG" id="ifn:GM661_08295"/>
<accession>A0A8A7KET7</accession>
<dbReference type="Gene3D" id="1.20.1440.120">
    <property type="entry name" value="Recombination protein O, C-terminal domain"/>
    <property type="match status" value="1"/>
</dbReference>
<dbReference type="NCBIfam" id="TIGR00613">
    <property type="entry name" value="reco"/>
    <property type="match status" value="1"/>
</dbReference>
<dbReference type="PANTHER" id="PTHR33991">
    <property type="entry name" value="DNA REPAIR PROTEIN RECO"/>
    <property type="match status" value="1"/>
</dbReference>
<dbReference type="AlphaFoldDB" id="A0A8A7KET7"/>
<keyword evidence="3 7" id="KW-0227">DNA damage</keyword>
<dbReference type="InterPro" id="IPR012340">
    <property type="entry name" value="NA-bd_OB-fold"/>
</dbReference>
<evidence type="ECO:0000256" key="6">
    <source>
        <dbReference type="ARBA" id="ARBA00033409"/>
    </source>
</evidence>
<proteinExistence type="inferred from homology"/>
<gene>
    <name evidence="7 9" type="primary">recO</name>
    <name evidence="9" type="ORF">GM661_08295</name>
</gene>
<evidence type="ECO:0000259" key="8">
    <source>
        <dbReference type="Pfam" id="PF11967"/>
    </source>
</evidence>
<feature type="domain" description="DNA replication/recombination mediator RecO N-terminal" evidence="8">
    <location>
        <begin position="1"/>
        <end position="74"/>
    </location>
</feature>
<evidence type="ECO:0000313" key="9">
    <source>
        <dbReference type="EMBL" id="QTL97979.1"/>
    </source>
</evidence>
<dbReference type="SUPFAM" id="SSF57863">
    <property type="entry name" value="ArfGap/RecO-like zinc finger"/>
    <property type="match status" value="1"/>
</dbReference>
<dbReference type="GO" id="GO:0006302">
    <property type="term" value="P:double-strand break repair"/>
    <property type="evidence" value="ECO:0007669"/>
    <property type="project" value="TreeGrafter"/>
</dbReference>
<dbReference type="Pfam" id="PF11967">
    <property type="entry name" value="RecO_N"/>
    <property type="match status" value="1"/>
</dbReference>
<evidence type="ECO:0000313" key="10">
    <source>
        <dbReference type="Proteomes" id="UP000665020"/>
    </source>
</evidence>
<dbReference type="GO" id="GO:0043590">
    <property type="term" value="C:bacterial nucleoid"/>
    <property type="evidence" value="ECO:0007669"/>
    <property type="project" value="TreeGrafter"/>
</dbReference>
<dbReference type="EMBL" id="CP046640">
    <property type="protein sequence ID" value="QTL97979.1"/>
    <property type="molecule type" value="Genomic_DNA"/>
</dbReference>
<dbReference type="InterPro" id="IPR022572">
    <property type="entry name" value="DNA_rep/recomb_RecO_N"/>
</dbReference>
<keyword evidence="10" id="KW-1185">Reference proteome</keyword>
<evidence type="ECO:0000256" key="4">
    <source>
        <dbReference type="ARBA" id="ARBA00023172"/>
    </source>
</evidence>
<evidence type="ECO:0000256" key="1">
    <source>
        <dbReference type="ARBA" id="ARBA00007452"/>
    </source>
</evidence>
<dbReference type="SUPFAM" id="SSF50249">
    <property type="entry name" value="Nucleic acid-binding proteins"/>
    <property type="match status" value="1"/>
</dbReference>
<organism evidence="9 10">
    <name type="scientific">Iocasia fonsfrigidae</name>
    <dbReference type="NCBI Taxonomy" id="2682810"/>
    <lineage>
        <taxon>Bacteria</taxon>
        <taxon>Bacillati</taxon>
        <taxon>Bacillota</taxon>
        <taxon>Clostridia</taxon>
        <taxon>Halanaerobiales</taxon>
        <taxon>Halanaerobiaceae</taxon>
        <taxon>Iocasia</taxon>
    </lineage>
</organism>
<dbReference type="HAMAP" id="MF_00201">
    <property type="entry name" value="RecO"/>
    <property type="match status" value="1"/>
</dbReference>
<dbReference type="InterPro" id="IPR042242">
    <property type="entry name" value="RecO_C"/>
</dbReference>
<dbReference type="InterPro" id="IPR003717">
    <property type="entry name" value="RecO"/>
</dbReference>
<evidence type="ECO:0000256" key="3">
    <source>
        <dbReference type="ARBA" id="ARBA00022763"/>
    </source>
</evidence>
<evidence type="ECO:0000256" key="7">
    <source>
        <dbReference type="HAMAP-Rule" id="MF_00201"/>
    </source>
</evidence>
<dbReference type="Gene3D" id="2.40.50.140">
    <property type="entry name" value="Nucleic acid-binding proteins"/>
    <property type="match status" value="1"/>
</dbReference>
<keyword evidence="4 7" id="KW-0233">DNA recombination</keyword>
<comment type="similarity">
    <text evidence="1 7">Belongs to the RecO family.</text>
</comment>